<dbReference type="STRING" id="1802438.A2571_02445"/>
<dbReference type="Gene3D" id="3.40.50.300">
    <property type="entry name" value="P-loop containing nucleotide triphosphate hydrolases"/>
    <property type="match status" value="1"/>
</dbReference>
<keyword evidence="3" id="KW-0067">ATP-binding</keyword>
<feature type="domain" description="ABC transporter" evidence="4">
    <location>
        <begin position="17"/>
        <end position="254"/>
    </location>
</feature>
<dbReference type="SMART" id="SM00382">
    <property type="entry name" value="AAA"/>
    <property type="match status" value="1"/>
</dbReference>
<dbReference type="GO" id="GO:0005524">
    <property type="term" value="F:ATP binding"/>
    <property type="evidence" value="ECO:0007669"/>
    <property type="project" value="UniProtKB-KW"/>
</dbReference>
<dbReference type="GO" id="GO:0016887">
    <property type="term" value="F:ATP hydrolysis activity"/>
    <property type="evidence" value="ECO:0007669"/>
    <property type="project" value="InterPro"/>
</dbReference>
<sequence length="320" mass="36040">MKNIISVKNLGKDFKIRQNKNVITGLWRPDFRIVSAVADISFSVNGGESLAILGPNGAGKTTTIKALTGLIYPTRGEVSVLGFLPFDRNPEFLQQIGLLMGNKAGLNWDLTANQSFYLLREIYHLEPASCEARVNELAELMSVKHVLDVPVRKLSLGERMKLELIGAIIHSPRILFLDEPTIGLDIVAKKKIRHFLREIQARYKVTIILTSHDMADVEKVCDRVIVINKGNKIYDGLVEQLVDDHNEEKMVKFYFETTPTILPEILQAELITTSDDGVVFKVKTNQMPQLISQITTAWPVLDIDIYATPLEDIIESLFRK</sequence>
<dbReference type="InterPro" id="IPR003593">
    <property type="entry name" value="AAA+_ATPase"/>
</dbReference>
<dbReference type="SUPFAM" id="SSF52540">
    <property type="entry name" value="P-loop containing nucleoside triphosphate hydrolases"/>
    <property type="match status" value="1"/>
</dbReference>
<dbReference type="PANTHER" id="PTHR42711">
    <property type="entry name" value="ABC TRANSPORTER ATP-BINDING PROTEIN"/>
    <property type="match status" value="1"/>
</dbReference>
<dbReference type="InterPro" id="IPR003439">
    <property type="entry name" value="ABC_transporter-like_ATP-bd"/>
</dbReference>
<keyword evidence="1" id="KW-0813">Transport</keyword>
<dbReference type="PROSITE" id="PS50893">
    <property type="entry name" value="ABC_TRANSPORTER_2"/>
    <property type="match status" value="1"/>
</dbReference>
<reference evidence="5 6" key="1">
    <citation type="journal article" date="2016" name="Nat. Commun.">
        <title>Thousands of microbial genomes shed light on interconnected biogeochemical processes in an aquifer system.</title>
        <authorList>
            <person name="Anantharaman K."/>
            <person name="Brown C.T."/>
            <person name="Hug L.A."/>
            <person name="Sharon I."/>
            <person name="Castelle C.J."/>
            <person name="Probst A.J."/>
            <person name="Thomas B.C."/>
            <person name="Singh A."/>
            <person name="Wilkins M.J."/>
            <person name="Karaoz U."/>
            <person name="Brodie E.L."/>
            <person name="Williams K.H."/>
            <person name="Hubbard S.S."/>
            <person name="Banfield J.F."/>
        </authorList>
    </citation>
    <scope>NUCLEOTIDE SEQUENCE [LARGE SCALE GENOMIC DNA]</scope>
</reference>
<evidence type="ECO:0000313" key="5">
    <source>
        <dbReference type="EMBL" id="OHA58605.1"/>
    </source>
</evidence>
<evidence type="ECO:0000259" key="4">
    <source>
        <dbReference type="PROSITE" id="PS50893"/>
    </source>
</evidence>
<accession>A0A1G2QDE4</accession>
<evidence type="ECO:0000256" key="2">
    <source>
        <dbReference type="ARBA" id="ARBA00022741"/>
    </source>
</evidence>
<evidence type="ECO:0000256" key="1">
    <source>
        <dbReference type="ARBA" id="ARBA00022448"/>
    </source>
</evidence>
<dbReference type="PROSITE" id="PS00211">
    <property type="entry name" value="ABC_TRANSPORTER_1"/>
    <property type="match status" value="1"/>
</dbReference>
<keyword evidence="2" id="KW-0547">Nucleotide-binding</keyword>
<evidence type="ECO:0000313" key="6">
    <source>
        <dbReference type="Proteomes" id="UP000177043"/>
    </source>
</evidence>
<name>A0A1G2QDE4_9BACT</name>
<dbReference type="InterPro" id="IPR017871">
    <property type="entry name" value="ABC_transporter-like_CS"/>
</dbReference>
<protein>
    <recommendedName>
        <fullName evidence="4">ABC transporter domain-containing protein</fullName>
    </recommendedName>
</protein>
<evidence type="ECO:0000256" key="3">
    <source>
        <dbReference type="ARBA" id="ARBA00022840"/>
    </source>
</evidence>
<dbReference type="InterPro" id="IPR027417">
    <property type="entry name" value="P-loop_NTPase"/>
</dbReference>
<dbReference type="Proteomes" id="UP000177043">
    <property type="component" value="Unassembled WGS sequence"/>
</dbReference>
<dbReference type="Pfam" id="PF00005">
    <property type="entry name" value="ABC_tran"/>
    <property type="match status" value="1"/>
</dbReference>
<comment type="caution">
    <text evidence="5">The sequence shown here is derived from an EMBL/GenBank/DDBJ whole genome shotgun (WGS) entry which is preliminary data.</text>
</comment>
<organism evidence="5 6">
    <name type="scientific">Candidatus Vogelbacteria bacterium RIFOXYD1_FULL_44_32</name>
    <dbReference type="NCBI Taxonomy" id="1802438"/>
    <lineage>
        <taxon>Bacteria</taxon>
        <taxon>Candidatus Vogeliibacteriota</taxon>
    </lineage>
</organism>
<dbReference type="EMBL" id="MHTJ01000003">
    <property type="protein sequence ID" value="OHA58605.1"/>
    <property type="molecule type" value="Genomic_DNA"/>
</dbReference>
<gene>
    <name evidence="5" type="ORF">A2571_02445</name>
</gene>
<dbReference type="AlphaFoldDB" id="A0A1G2QDE4"/>
<dbReference type="InterPro" id="IPR050763">
    <property type="entry name" value="ABC_transporter_ATP-binding"/>
</dbReference>
<dbReference type="PANTHER" id="PTHR42711:SF4">
    <property type="entry name" value="ABC TRANSPORTER RELATED"/>
    <property type="match status" value="1"/>
</dbReference>
<proteinExistence type="predicted"/>